<organism evidence="5 6">
    <name type="scientific">Mammaliicoccus lentus</name>
    <name type="common">Staphylococcus lentus</name>
    <dbReference type="NCBI Taxonomy" id="42858"/>
    <lineage>
        <taxon>Bacteria</taxon>
        <taxon>Bacillati</taxon>
        <taxon>Bacillota</taxon>
        <taxon>Bacilli</taxon>
        <taxon>Bacillales</taxon>
        <taxon>Staphylococcaceae</taxon>
        <taxon>Mammaliicoccus</taxon>
    </lineage>
</organism>
<evidence type="ECO:0000256" key="3">
    <source>
        <dbReference type="ARBA" id="ARBA00023163"/>
    </source>
</evidence>
<feature type="domain" description="Transcriptional regulator SarA/SarZ/Rot-like helix-turn-helix" evidence="4">
    <location>
        <begin position="17"/>
        <end position="103"/>
    </location>
</feature>
<dbReference type="AlphaFoldDB" id="A0AAX3W2G7"/>
<dbReference type="PANTHER" id="PTHR33164:SF43">
    <property type="entry name" value="HTH-TYPE TRANSCRIPTIONAL REPRESSOR YETL"/>
    <property type="match status" value="1"/>
</dbReference>
<evidence type="ECO:0000313" key="6">
    <source>
        <dbReference type="Proteomes" id="UP001223261"/>
    </source>
</evidence>
<proteinExistence type="predicted"/>
<dbReference type="PANTHER" id="PTHR33164">
    <property type="entry name" value="TRANSCRIPTIONAL REGULATOR, MARR FAMILY"/>
    <property type="match status" value="1"/>
</dbReference>
<dbReference type="RefSeq" id="WP_218729318.1">
    <property type="nucleotide sequence ID" value="NZ_CP118776.1"/>
</dbReference>
<evidence type="ECO:0000256" key="1">
    <source>
        <dbReference type="ARBA" id="ARBA00023015"/>
    </source>
</evidence>
<dbReference type="InterPro" id="IPR055166">
    <property type="entry name" value="Transc_reg_Sar_Rot_HTH"/>
</dbReference>
<evidence type="ECO:0000259" key="4">
    <source>
        <dbReference type="Pfam" id="PF22381"/>
    </source>
</evidence>
<dbReference type="GO" id="GO:0006950">
    <property type="term" value="P:response to stress"/>
    <property type="evidence" value="ECO:0007669"/>
    <property type="project" value="TreeGrafter"/>
</dbReference>
<keyword evidence="1" id="KW-0805">Transcription regulation</keyword>
<keyword evidence="2" id="KW-0238">DNA-binding</keyword>
<protein>
    <recommendedName>
        <fullName evidence="4">Transcriptional regulator SarA/SarZ/Rot-like helix-turn-helix domain-containing protein</fullName>
    </recommendedName>
</protein>
<dbReference type="Proteomes" id="UP001223261">
    <property type="component" value="Chromosome"/>
</dbReference>
<reference evidence="5" key="1">
    <citation type="journal article" date="2023" name="Antibiotics">
        <title>Prevalence and Molecular Characterization of Methicillin-Resistant Staphylococci (MRS) and Mammaliicocci (MRM) in Dromedary Camels from Algeria: First Detection of SCCmec-mecC Hybrid in Methicillin-Resistant Mammaliicoccus lentus.</title>
        <authorList>
            <person name="Belhout C."/>
            <person name="Boyen F."/>
            <person name="Vereecke N."/>
            <person name="Theuns S."/>
            <person name="Taibi N."/>
            <person name="Stegger M."/>
            <person name="de la Fe-Rodriguez P.Y."/>
            <person name="Bouayad L."/>
            <person name="Elgroud R."/>
            <person name="Butaye P."/>
        </authorList>
    </citation>
    <scope>NUCLEOTIDE SEQUENCE</scope>
    <source>
        <strain evidence="5">7048</strain>
    </source>
</reference>
<dbReference type="InterPro" id="IPR039422">
    <property type="entry name" value="MarR/SlyA-like"/>
</dbReference>
<gene>
    <name evidence="5" type="ORF">PYH69_11995</name>
</gene>
<feature type="domain" description="Transcriptional regulator SarA/SarZ/Rot-like helix-turn-helix" evidence="4">
    <location>
        <begin position="142"/>
        <end position="227"/>
    </location>
</feature>
<sequence length="248" mass="29809">MNKQINDLLRMNYANSQVKKYLKKEFEINMYHLKILKYMYNRKEQSSFTTGELKALLNINQTMLTHVISYLEDLDYYEKQRAKHDERKILIIVETRHRIKIETLIHQVTKDLKTLLIERYDTINSNQIIEITLYINDQLVSIKKDIVEGYRLSMDQLMLLILIQQYQNEVCTLKAIKLKFNWDMVKINKAVKALVKLNYVMKYRNEQDERMVLVSIKKSAEEEVNKIINKLFILNTFDYRGRDKAMIK</sequence>
<name>A0AAX3W2G7_MAMLE</name>
<accession>A0AAX3W2G7</accession>
<keyword evidence="3" id="KW-0804">Transcription</keyword>
<dbReference type="GO" id="GO:0003677">
    <property type="term" value="F:DNA binding"/>
    <property type="evidence" value="ECO:0007669"/>
    <property type="project" value="UniProtKB-KW"/>
</dbReference>
<dbReference type="GO" id="GO:0003700">
    <property type="term" value="F:DNA-binding transcription factor activity"/>
    <property type="evidence" value="ECO:0007669"/>
    <property type="project" value="InterPro"/>
</dbReference>
<dbReference type="Pfam" id="PF22381">
    <property type="entry name" value="Staph_reg_Sar_Rot"/>
    <property type="match status" value="2"/>
</dbReference>
<dbReference type="EMBL" id="CP118848">
    <property type="protein sequence ID" value="WHI59432.1"/>
    <property type="molecule type" value="Genomic_DNA"/>
</dbReference>
<evidence type="ECO:0000313" key="5">
    <source>
        <dbReference type="EMBL" id="WHI59432.1"/>
    </source>
</evidence>
<evidence type="ECO:0000256" key="2">
    <source>
        <dbReference type="ARBA" id="ARBA00023125"/>
    </source>
</evidence>